<dbReference type="Proteomes" id="UP001168821">
    <property type="component" value="Unassembled WGS sequence"/>
</dbReference>
<dbReference type="AlphaFoldDB" id="A0AA38MJT1"/>
<organism evidence="1 2">
    <name type="scientific">Zophobas morio</name>
    <dbReference type="NCBI Taxonomy" id="2755281"/>
    <lineage>
        <taxon>Eukaryota</taxon>
        <taxon>Metazoa</taxon>
        <taxon>Ecdysozoa</taxon>
        <taxon>Arthropoda</taxon>
        <taxon>Hexapoda</taxon>
        <taxon>Insecta</taxon>
        <taxon>Pterygota</taxon>
        <taxon>Neoptera</taxon>
        <taxon>Endopterygota</taxon>
        <taxon>Coleoptera</taxon>
        <taxon>Polyphaga</taxon>
        <taxon>Cucujiformia</taxon>
        <taxon>Tenebrionidae</taxon>
        <taxon>Zophobas</taxon>
    </lineage>
</organism>
<protein>
    <submittedName>
        <fullName evidence="1">Uncharacterized protein</fullName>
    </submittedName>
</protein>
<proteinExistence type="predicted"/>
<keyword evidence="2" id="KW-1185">Reference proteome</keyword>
<evidence type="ECO:0000313" key="1">
    <source>
        <dbReference type="EMBL" id="KAJ3658522.1"/>
    </source>
</evidence>
<gene>
    <name evidence="1" type="ORF">Zmor_010257</name>
</gene>
<accession>A0AA38MJT1</accession>
<reference evidence="1" key="1">
    <citation type="journal article" date="2023" name="G3 (Bethesda)">
        <title>Whole genome assemblies of Zophobas morio and Tenebrio molitor.</title>
        <authorList>
            <person name="Kaur S."/>
            <person name="Stinson S.A."/>
            <person name="diCenzo G.C."/>
        </authorList>
    </citation>
    <scope>NUCLEOTIDE SEQUENCE</scope>
    <source>
        <strain evidence="1">QUZm001</strain>
    </source>
</reference>
<sequence>MLCRILCIEHHANTLRGPSTIDNKPRHAFCYCRSGHRRMHHFTSTHPVNSSNFFGQRRATCSCILARKSPLFRAHTSEITANNVAVL</sequence>
<evidence type="ECO:0000313" key="2">
    <source>
        <dbReference type="Proteomes" id="UP001168821"/>
    </source>
</evidence>
<comment type="caution">
    <text evidence="1">The sequence shown here is derived from an EMBL/GenBank/DDBJ whole genome shotgun (WGS) entry which is preliminary data.</text>
</comment>
<name>A0AA38MJT1_9CUCU</name>
<dbReference type="EMBL" id="JALNTZ010000003">
    <property type="protein sequence ID" value="KAJ3658522.1"/>
    <property type="molecule type" value="Genomic_DNA"/>
</dbReference>